<accession>A0AAW0E1S3</accession>
<keyword evidence="2" id="KW-1185">Reference proteome</keyword>
<sequence>MPGTPVPFVTQPVWSWGNSYPTTTAPPAWAQPVQQPWSGIPGAGVGAGAPDPFAVPQDQYGVPPLNSYQTPGYGAPGYPLPPPQPSAPKHPRFFFEDGNVAIIIENTLYKLHRYLFGRSNLSMSMYSDRPVYLWNPKKDFDRFLTVLYPSDYSKHECETAEEWMSVLTIADQFDMHDIRRLAIKQLADTAGPVDKIVLGHRYQIKEWLAPAYLALATRSESVSPAEGAKLGVDALVRLAALQDEVYRNLKTYVDPEKFAELFASKLAI</sequence>
<organism evidence="1 2">
    <name type="scientific">Favolaschia claudopus</name>
    <dbReference type="NCBI Taxonomy" id="2862362"/>
    <lineage>
        <taxon>Eukaryota</taxon>
        <taxon>Fungi</taxon>
        <taxon>Dikarya</taxon>
        <taxon>Basidiomycota</taxon>
        <taxon>Agaricomycotina</taxon>
        <taxon>Agaricomycetes</taxon>
        <taxon>Agaricomycetidae</taxon>
        <taxon>Agaricales</taxon>
        <taxon>Marasmiineae</taxon>
        <taxon>Mycenaceae</taxon>
        <taxon>Favolaschia</taxon>
    </lineage>
</organism>
<dbReference type="EMBL" id="JAWWNJ010000004">
    <property type="protein sequence ID" value="KAK7057765.1"/>
    <property type="molecule type" value="Genomic_DNA"/>
</dbReference>
<evidence type="ECO:0000313" key="2">
    <source>
        <dbReference type="Proteomes" id="UP001362999"/>
    </source>
</evidence>
<evidence type="ECO:0000313" key="1">
    <source>
        <dbReference type="EMBL" id="KAK7057765.1"/>
    </source>
</evidence>
<evidence type="ECO:0008006" key="3">
    <source>
        <dbReference type="Google" id="ProtNLM"/>
    </source>
</evidence>
<name>A0AAW0E1S3_9AGAR</name>
<proteinExistence type="predicted"/>
<reference evidence="1 2" key="1">
    <citation type="journal article" date="2024" name="J Genomics">
        <title>Draft genome sequencing and assembly of Favolaschia claudopus CIRM-BRFM 2984 isolated from oak limbs.</title>
        <authorList>
            <person name="Navarro D."/>
            <person name="Drula E."/>
            <person name="Chaduli D."/>
            <person name="Cazenave R."/>
            <person name="Ahrendt S."/>
            <person name="Wang J."/>
            <person name="Lipzen A."/>
            <person name="Daum C."/>
            <person name="Barry K."/>
            <person name="Grigoriev I.V."/>
            <person name="Favel A."/>
            <person name="Rosso M.N."/>
            <person name="Martin F."/>
        </authorList>
    </citation>
    <scope>NUCLEOTIDE SEQUENCE [LARGE SCALE GENOMIC DNA]</scope>
    <source>
        <strain evidence="1 2">CIRM-BRFM 2984</strain>
    </source>
</reference>
<dbReference type="AlphaFoldDB" id="A0AAW0E1S3"/>
<dbReference type="Proteomes" id="UP001362999">
    <property type="component" value="Unassembled WGS sequence"/>
</dbReference>
<protein>
    <recommendedName>
        <fullName evidence="3">BTB domain-containing protein</fullName>
    </recommendedName>
</protein>
<gene>
    <name evidence="1" type="ORF">R3P38DRAFT_2498123</name>
</gene>
<comment type="caution">
    <text evidence="1">The sequence shown here is derived from an EMBL/GenBank/DDBJ whole genome shotgun (WGS) entry which is preliminary data.</text>
</comment>